<gene>
    <name evidence="10" type="ORF">HMPREF1630_04480</name>
</gene>
<evidence type="ECO:0000256" key="3">
    <source>
        <dbReference type="ARBA" id="ARBA00022475"/>
    </source>
</evidence>
<keyword evidence="5" id="KW-0653">Protein transport</keyword>
<dbReference type="RefSeq" id="WP_004828828.1">
    <property type="nucleotide sequence ID" value="NZ_JRMW01000032.1"/>
</dbReference>
<dbReference type="GO" id="GO:0043952">
    <property type="term" value="P:protein transport by the Sec complex"/>
    <property type="evidence" value="ECO:0007669"/>
    <property type="project" value="TreeGrafter"/>
</dbReference>
<evidence type="ECO:0000256" key="5">
    <source>
        <dbReference type="ARBA" id="ARBA00022927"/>
    </source>
</evidence>
<keyword evidence="7" id="KW-0811">Translocation</keyword>
<protein>
    <submittedName>
        <fullName evidence="10">Preprotein translocase subunit SecE</fullName>
    </submittedName>
</protein>
<dbReference type="Proteomes" id="UP000029579">
    <property type="component" value="Unassembled WGS sequence"/>
</dbReference>
<keyword evidence="4 9" id="KW-0812">Transmembrane</keyword>
<comment type="caution">
    <text evidence="10">The sequence shown here is derived from an EMBL/GenBank/DDBJ whole genome shotgun (WGS) entry which is preliminary data.</text>
</comment>
<dbReference type="InterPro" id="IPR005807">
    <property type="entry name" value="SecE_bac"/>
</dbReference>
<dbReference type="EMBL" id="JRMW01000032">
    <property type="protein sequence ID" value="KGF04273.1"/>
    <property type="molecule type" value="Genomic_DNA"/>
</dbReference>
<evidence type="ECO:0000256" key="8">
    <source>
        <dbReference type="ARBA" id="ARBA00023136"/>
    </source>
</evidence>
<evidence type="ECO:0000313" key="10">
    <source>
        <dbReference type="EMBL" id="KGF04273.1"/>
    </source>
</evidence>
<evidence type="ECO:0000256" key="9">
    <source>
        <dbReference type="SAM" id="Phobius"/>
    </source>
</evidence>
<dbReference type="PRINTS" id="PR01650">
    <property type="entry name" value="SECETRNLCASE"/>
</dbReference>
<keyword evidence="6 9" id="KW-1133">Transmembrane helix</keyword>
<accession>A0A095X372</accession>
<dbReference type="Pfam" id="PF00584">
    <property type="entry name" value="SecE"/>
    <property type="match status" value="1"/>
</dbReference>
<evidence type="ECO:0000256" key="6">
    <source>
        <dbReference type="ARBA" id="ARBA00022989"/>
    </source>
</evidence>
<dbReference type="AlphaFoldDB" id="A0A095X372"/>
<sequence length="60" mass="6832">MAKKQDSFFAGVSKEYKKIQWPVKKTTLEYTLIVIAISATTGVAIWVLDKIFHFLLSTIL</sequence>
<evidence type="ECO:0000256" key="4">
    <source>
        <dbReference type="ARBA" id="ARBA00022692"/>
    </source>
</evidence>
<dbReference type="GO" id="GO:0009306">
    <property type="term" value="P:protein secretion"/>
    <property type="evidence" value="ECO:0007669"/>
    <property type="project" value="InterPro"/>
</dbReference>
<dbReference type="eggNOG" id="COG0690">
    <property type="taxonomic scope" value="Bacteria"/>
</dbReference>
<dbReference type="InterPro" id="IPR001901">
    <property type="entry name" value="Translocase_SecE/Sec61-g"/>
</dbReference>
<dbReference type="InterPro" id="IPR038379">
    <property type="entry name" value="SecE_sf"/>
</dbReference>
<evidence type="ECO:0000313" key="11">
    <source>
        <dbReference type="Proteomes" id="UP000029579"/>
    </source>
</evidence>
<dbReference type="GO" id="GO:0008320">
    <property type="term" value="F:protein transmembrane transporter activity"/>
    <property type="evidence" value="ECO:0007669"/>
    <property type="project" value="InterPro"/>
</dbReference>
<dbReference type="PANTHER" id="PTHR33910:SF1">
    <property type="entry name" value="PROTEIN TRANSLOCASE SUBUNIT SECE"/>
    <property type="match status" value="1"/>
</dbReference>
<dbReference type="PANTHER" id="PTHR33910">
    <property type="entry name" value="PROTEIN TRANSLOCASE SUBUNIT SECE"/>
    <property type="match status" value="1"/>
</dbReference>
<evidence type="ECO:0000256" key="7">
    <source>
        <dbReference type="ARBA" id="ARBA00023010"/>
    </source>
</evidence>
<reference evidence="10 11" key="1">
    <citation type="submission" date="2014-07" db="EMBL/GenBank/DDBJ databases">
        <authorList>
            <person name="McCorrison J."/>
            <person name="Sanka R."/>
            <person name="Torralba M."/>
            <person name="Gillis M."/>
            <person name="Haft D.H."/>
            <person name="Methe B."/>
            <person name="Sutton G."/>
            <person name="Nelson K.E."/>
        </authorList>
    </citation>
    <scope>NUCLEOTIDE SEQUENCE [LARGE SCALE GENOMIC DNA]</scope>
    <source>
        <strain evidence="10 11">S7-1-13</strain>
    </source>
</reference>
<keyword evidence="8 9" id="KW-0472">Membrane</keyword>
<proteinExistence type="predicted"/>
<dbReference type="NCBIfam" id="TIGR00964">
    <property type="entry name" value="secE_bact"/>
    <property type="match status" value="1"/>
</dbReference>
<name>A0A095X372_9FIRM</name>
<feature type="transmembrane region" description="Helical" evidence="9">
    <location>
        <begin position="27"/>
        <end position="48"/>
    </location>
</feature>
<dbReference type="OrthoDB" id="9799073at2"/>
<evidence type="ECO:0000256" key="1">
    <source>
        <dbReference type="ARBA" id="ARBA00004370"/>
    </source>
</evidence>
<comment type="subcellular location">
    <subcellularLocation>
        <location evidence="1">Membrane</location>
    </subcellularLocation>
</comment>
<evidence type="ECO:0000256" key="2">
    <source>
        <dbReference type="ARBA" id="ARBA00022448"/>
    </source>
</evidence>
<organism evidence="10 11">
    <name type="scientific">Anaerococcus lactolyticus S7-1-13</name>
    <dbReference type="NCBI Taxonomy" id="1284686"/>
    <lineage>
        <taxon>Bacteria</taxon>
        <taxon>Bacillati</taxon>
        <taxon>Bacillota</taxon>
        <taxon>Tissierellia</taxon>
        <taxon>Tissierellales</taxon>
        <taxon>Peptoniphilaceae</taxon>
        <taxon>Anaerococcus</taxon>
    </lineage>
</organism>
<dbReference type="GO" id="GO:0005886">
    <property type="term" value="C:plasma membrane"/>
    <property type="evidence" value="ECO:0007669"/>
    <property type="project" value="TreeGrafter"/>
</dbReference>
<keyword evidence="2" id="KW-0813">Transport</keyword>
<dbReference type="GO" id="GO:0006605">
    <property type="term" value="P:protein targeting"/>
    <property type="evidence" value="ECO:0007669"/>
    <property type="project" value="InterPro"/>
</dbReference>
<dbReference type="Gene3D" id="1.20.5.1030">
    <property type="entry name" value="Preprotein translocase secy subunit"/>
    <property type="match status" value="1"/>
</dbReference>
<keyword evidence="3" id="KW-1003">Cell membrane</keyword>
<dbReference type="GO" id="GO:0006886">
    <property type="term" value="P:intracellular protein transport"/>
    <property type="evidence" value="ECO:0007669"/>
    <property type="project" value="InterPro"/>
</dbReference>